<dbReference type="RefSeq" id="WP_023363589.1">
    <property type="nucleotide sequence ID" value="NC_022657.1"/>
</dbReference>
<dbReference type="Proteomes" id="UP000017746">
    <property type="component" value="Chromosome"/>
</dbReference>
<evidence type="ECO:0000256" key="1">
    <source>
        <dbReference type="ARBA" id="ARBA00022630"/>
    </source>
</evidence>
<reference evidence="6 7" key="1">
    <citation type="journal article" date="2014" name="J. Biotechnol.">
        <title>Complete genome sequence of the actinobacterium Actinoplanes friuliensis HAG 010964, producer of the lipopeptide antibiotic friulimycin.</title>
        <authorList>
            <person name="Ruckert C."/>
            <person name="Szczepanowski R."/>
            <person name="Albersmeier A."/>
            <person name="Goesmann A."/>
            <person name="Fischer N."/>
            <person name="Steinkamper A."/>
            <person name="Puhler A."/>
            <person name="Biener R."/>
            <person name="Schwartz D."/>
            <person name="Kalinowski J."/>
        </authorList>
    </citation>
    <scope>NUCLEOTIDE SEQUENCE [LARGE SCALE GENOMIC DNA]</scope>
    <source>
        <strain evidence="6 7">DSM 7358</strain>
    </source>
</reference>
<dbReference type="PANTHER" id="PTHR42847">
    <property type="entry name" value="ALKANESULFONATE MONOOXYGENASE"/>
    <property type="match status" value="1"/>
</dbReference>
<dbReference type="EMBL" id="CP006272">
    <property type="protein sequence ID" value="AGZ42999.1"/>
    <property type="molecule type" value="Genomic_DNA"/>
</dbReference>
<keyword evidence="2" id="KW-0288">FMN</keyword>
<evidence type="ECO:0000256" key="4">
    <source>
        <dbReference type="ARBA" id="ARBA00023033"/>
    </source>
</evidence>
<keyword evidence="4 6" id="KW-0503">Monooxygenase</keyword>
<accession>U5W1H2</accession>
<dbReference type="PANTHER" id="PTHR42847:SF4">
    <property type="entry name" value="ALKANESULFONATE MONOOXYGENASE-RELATED"/>
    <property type="match status" value="1"/>
</dbReference>
<dbReference type="GO" id="GO:0008726">
    <property type="term" value="F:alkanesulfonate monooxygenase activity"/>
    <property type="evidence" value="ECO:0007669"/>
    <property type="project" value="TreeGrafter"/>
</dbReference>
<keyword evidence="3" id="KW-0560">Oxidoreductase</keyword>
<dbReference type="HOGENOM" id="CLU_027853_7_1_11"/>
<evidence type="ECO:0000256" key="3">
    <source>
        <dbReference type="ARBA" id="ARBA00023002"/>
    </source>
</evidence>
<dbReference type="CDD" id="cd01097">
    <property type="entry name" value="Tetrahydromethanopterin_reductase"/>
    <property type="match status" value="1"/>
</dbReference>
<feature type="domain" description="Luciferase-like" evidence="5">
    <location>
        <begin position="19"/>
        <end position="200"/>
    </location>
</feature>
<dbReference type="STRING" id="1246995.AFR_23655"/>
<dbReference type="GO" id="GO:0046306">
    <property type="term" value="P:alkanesulfonate catabolic process"/>
    <property type="evidence" value="ECO:0007669"/>
    <property type="project" value="TreeGrafter"/>
</dbReference>
<keyword evidence="1" id="KW-0285">Flavoprotein</keyword>
<evidence type="ECO:0000313" key="6">
    <source>
        <dbReference type="EMBL" id="AGZ42999.1"/>
    </source>
</evidence>
<name>U5W1H2_9ACTN</name>
<evidence type="ECO:0000259" key="5">
    <source>
        <dbReference type="Pfam" id="PF00296"/>
    </source>
</evidence>
<dbReference type="Pfam" id="PF00296">
    <property type="entry name" value="Bac_luciferase"/>
    <property type="match status" value="1"/>
</dbReference>
<keyword evidence="7" id="KW-1185">Reference proteome</keyword>
<evidence type="ECO:0000313" key="7">
    <source>
        <dbReference type="Proteomes" id="UP000017746"/>
    </source>
</evidence>
<proteinExistence type="predicted"/>
<dbReference type="OrthoDB" id="3813791at2"/>
<evidence type="ECO:0000256" key="2">
    <source>
        <dbReference type="ARBA" id="ARBA00022643"/>
    </source>
</evidence>
<dbReference type="AlphaFoldDB" id="U5W1H2"/>
<dbReference type="SUPFAM" id="SSF51679">
    <property type="entry name" value="Bacterial luciferase-like"/>
    <property type="match status" value="1"/>
</dbReference>
<protein>
    <submittedName>
        <fullName evidence="6">Luciferase-like monooxygenase</fullName>
    </submittedName>
</protein>
<dbReference type="eggNOG" id="COG2141">
    <property type="taxonomic scope" value="Bacteria"/>
</dbReference>
<dbReference type="InterPro" id="IPR036661">
    <property type="entry name" value="Luciferase-like_sf"/>
</dbReference>
<dbReference type="InterPro" id="IPR011251">
    <property type="entry name" value="Luciferase-like_dom"/>
</dbReference>
<dbReference type="Gene3D" id="3.20.20.30">
    <property type="entry name" value="Luciferase-like domain"/>
    <property type="match status" value="1"/>
</dbReference>
<dbReference type="KEGG" id="afs:AFR_23655"/>
<dbReference type="InterPro" id="IPR050172">
    <property type="entry name" value="SsuD_RutA_monooxygenase"/>
</dbReference>
<organism evidence="6 7">
    <name type="scientific">Actinoplanes friuliensis DSM 7358</name>
    <dbReference type="NCBI Taxonomy" id="1246995"/>
    <lineage>
        <taxon>Bacteria</taxon>
        <taxon>Bacillati</taxon>
        <taxon>Actinomycetota</taxon>
        <taxon>Actinomycetes</taxon>
        <taxon>Micromonosporales</taxon>
        <taxon>Micromonosporaceae</taxon>
        <taxon>Actinoplanes</taxon>
    </lineage>
</organism>
<gene>
    <name evidence="6" type="ORF">AFR_23655</name>
</gene>
<sequence length="294" mass="31165">MRYGAHLPQIDLDGTGWRPGTLASYAGAALRLGYVALAANDHLVFQRPWLDAVVALASVAEASGDLQLVTTVALPVVRGPAALAKAAAALDIVSGGRLVLGVGPGSSARDYAAAGVPFDERWPRFDEAVQALRAYLTPGAPPFEGRFYAADEALRPHPARSDGLPIWVASWGSAAGLRRVARLGDGWLASAYNTTPERVAAVSLPCSLATMWMYVTEDEREREAHLSALGVLLKRPMEALAGRLLVGSAEHCADVARAYAAAGVGQLFVWPLADAERQLERFMSDVVPLVGDGW</sequence>
<dbReference type="PATRIC" id="fig|1246995.3.peg.4793"/>